<keyword evidence="4" id="KW-1185">Reference proteome</keyword>
<dbReference type="Gene3D" id="2.180.10.10">
    <property type="entry name" value="RHS repeat-associated core"/>
    <property type="match status" value="1"/>
</dbReference>
<keyword evidence="1" id="KW-0677">Repeat</keyword>
<dbReference type="PROSITE" id="PS51257">
    <property type="entry name" value="PROKAR_LIPOPROTEIN"/>
    <property type="match status" value="1"/>
</dbReference>
<evidence type="ECO:0000259" key="2">
    <source>
        <dbReference type="Pfam" id="PF25023"/>
    </source>
</evidence>
<gene>
    <name evidence="3" type="ORF">D1627_04160</name>
</gene>
<accession>A0A399SFW3</accession>
<dbReference type="RefSeq" id="WP_119430918.1">
    <property type="nucleotide sequence ID" value="NZ_QWGE01000001.1"/>
</dbReference>
<proteinExistence type="predicted"/>
<dbReference type="InterPro" id="IPR056823">
    <property type="entry name" value="TEN-like_YD-shell"/>
</dbReference>
<dbReference type="Pfam" id="PF25023">
    <property type="entry name" value="TEN_YD-shell"/>
    <property type="match status" value="1"/>
</dbReference>
<protein>
    <recommendedName>
        <fullName evidence="2">Teneurin-like YD-shell domain-containing protein</fullName>
    </recommendedName>
</protein>
<comment type="caution">
    <text evidence="3">The sequence shown here is derived from an EMBL/GenBank/DDBJ whole genome shotgun (WGS) entry which is preliminary data.</text>
</comment>
<evidence type="ECO:0000256" key="1">
    <source>
        <dbReference type="ARBA" id="ARBA00022737"/>
    </source>
</evidence>
<feature type="domain" description="Teneurin-like YD-shell" evidence="2">
    <location>
        <begin position="166"/>
        <end position="254"/>
    </location>
</feature>
<dbReference type="Proteomes" id="UP000266005">
    <property type="component" value="Unassembled WGS sequence"/>
</dbReference>
<reference evidence="4" key="1">
    <citation type="submission" date="2018-08" db="EMBL/GenBank/DDBJ databases">
        <title>Mucilaginibacter sp. MYSH2.</title>
        <authorList>
            <person name="Seo T."/>
        </authorList>
    </citation>
    <scope>NUCLEOTIDE SEQUENCE [LARGE SCALE GENOMIC DNA]</scope>
    <source>
        <strain evidence="4">KIRAN</strain>
    </source>
</reference>
<dbReference type="AlphaFoldDB" id="A0A399SFW3"/>
<organism evidence="3 4">
    <name type="scientific">Pontibacter oryzae</name>
    <dbReference type="NCBI Taxonomy" id="2304593"/>
    <lineage>
        <taxon>Bacteria</taxon>
        <taxon>Pseudomonadati</taxon>
        <taxon>Bacteroidota</taxon>
        <taxon>Cytophagia</taxon>
        <taxon>Cytophagales</taxon>
        <taxon>Hymenobacteraceae</taxon>
        <taxon>Pontibacter</taxon>
    </lineage>
</organism>
<dbReference type="OrthoDB" id="980310at2"/>
<sequence length="275" mass="32534">MRIIMLFLMVYTLVACDSKQPDDPWLPEGFSYSYSITSYDGNPDKEEYFRYKEYYDSTDRVLLRAGPEEGCLKFFYDRTGVLTEKSWGRNCEIGEREVMVYDEHGNHIGSYAAGDSTSNHTTPLFKQTMFYDSENRLIKELIRDYVDVDGSKHEFWRELSYTNGRMSREILSHNGYIEWNGTYHYDNNNRLIAIKRKRGKVTQDEYFKYDKEGNLIEKKKSSNEFPLTPDVSFSAWNSRTILEYDSNGFLIRRSVFSHKGKKHIEVQYVRENKKP</sequence>
<evidence type="ECO:0000313" key="3">
    <source>
        <dbReference type="EMBL" id="RIJ43036.1"/>
    </source>
</evidence>
<evidence type="ECO:0000313" key="4">
    <source>
        <dbReference type="Proteomes" id="UP000266005"/>
    </source>
</evidence>
<name>A0A399SFW3_9BACT</name>
<dbReference type="EMBL" id="QWGE01000001">
    <property type="protein sequence ID" value="RIJ43036.1"/>
    <property type="molecule type" value="Genomic_DNA"/>
</dbReference>